<protein>
    <recommendedName>
        <fullName evidence="1">Reverse transcriptase domain-containing protein</fullName>
    </recommendedName>
</protein>
<dbReference type="Proteomes" id="UP000663838">
    <property type="component" value="Unassembled WGS sequence"/>
</dbReference>
<gene>
    <name evidence="2" type="ORF">TOA249_LOCUS26795</name>
</gene>
<evidence type="ECO:0000313" key="3">
    <source>
        <dbReference type="Proteomes" id="UP000663838"/>
    </source>
</evidence>
<evidence type="ECO:0000313" key="2">
    <source>
        <dbReference type="EMBL" id="CAF4849934.1"/>
    </source>
</evidence>
<dbReference type="InterPro" id="IPR043128">
    <property type="entry name" value="Rev_trsase/Diguanyl_cyclase"/>
</dbReference>
<dbReference type="AlphaFoldDB" id="A0A821RZ53"/>
<accession>A0A821RZ53</accession>
<dbReference type="Gene3D" id="3.30.70.270">
    <property type="match status" value="1"/>
</dbReference>
<evidence type="ECO:0000259" key="1">
    <source>
        <dbReference type="PROSITE" id="PS50878"/>
    </source>
</evidence>
<dbReference type="InterPro" id="IPR000477">
    <property type="entry name" value="RT_dom"/>
</dbReference>
<name>A0A821RZ53_9BILA</name>
<dbReference type="InterPro" id="IPR043502">
    <property type="entry name" value="DNA/RNA_pol_sf"/>
</dbReference>
<proteinExistence type="predicted"/>
<dbReference type="PANTHER" id="PTHR19446">
    <property type="entry name" value="REVERSE TRANSCRIPTASES"/>
    <property type="match status" value="1"/>
</dbReference>
<dbReference type="SUPFAM" id="SSF56672">
    <property type="entry name" value="DNA/RNA polymerases"/>
    <property type="match status" value="1"/>
</dbReference>
<dbReference type="CDD" id="cd01650">
    <property type="entry name" value="RT_nLTR_like"/>
    <property type="match status" value="1"/>
</dbReference>
<dbReference type="EMBL" id="CAJOBS010003237">
    <property type="protein sequence ID" value="CAF4849934.1"/>
    <property type="molecule type" value="Genomic_DNA"/>
</dbReference>
<reference evidence="2" key="1">
    <citation type="submission" date="2021-02" db="EMBL/GenBank/DDBJ databases">
        <authorList>
            <person name="Nowell W R."/>
        </authorList>
    </citation>
    <scope>NUCLEOTIDE SEQUENCE</scope>
</reference>
<sequence>MKEARSKFKSALNYCKNNELRLKKEKLIDSYKLRSKNNFWKEVKTLSKNNKQNVNCINNEFKKEEIINVFESKYKETLDDKNSQTKPADYDVTLEDVKIRNFPNSGQIFTSDIELAISKLNTGIGFDFVHSNHLKRSNYSLKCFLARLFSAFISHSYMPKELLHGEIRPIIKNASGDKTDANNYRPVMNSSNFLKIFEYCLLPRLKSIQIDKHQFGFRENTGCVNACAVLKETIFSYNEAQSNVYCASLDLTKAFDKVNPNILMMKLAEKKVAPYAIKIIKYMNENQFVNICFNEFKGPEWKIGNGVRQGGILSPLLFNIYMDSALSKISNLHVGCSIDTFKVNIIGYADDILLISPSLHGLQCILDKFCDLMNDLCFVINASKSCFVIFKAKRYLNVTLESNLFMNNSLLTRVNEFKYLGVIMSSDMRNDKDILRCCTSFLKQFNSMYHRFNFLDSNMLIFLFQSQCMSFYASELWYNDSKHKGALKTLAVNYHKAIKRILGLRTWDNNHDACKRSGKFTVNNTVSQLKAIVLCKQPWKRQCKLFSQGTYAAFDNRSEPLGGIRPHAFSNA</sequence>
<organism evidence="2 3">
    <name type="scientific">Rotaria socialis</name>
    <dbReference type="NCBI Taxonomy" id="392032"/>
    <lineage>
        <taxon>Eukaryota</taxon>
        <taxon>Metazoa</taxon>
        <taxon>Spiralia</taxon>
        <taxon>Gnathifera</taxon>
        <taxon>Rotifera</taxon>
        <taxon>Eurotatoria</taxon>
        <taxon>Bdelloidea</taxon>
        <taxon>Philodinida</taxon>
        <taxon>Philodinidae</taxon>
        <taxon>Rotaria</taxon>
    </lineage>
</organism>
<dbReference type="PROSITE" id="PS50878">
    <property type="entry name" value="RT_POL"/>
    <property type="match status" value="1"/>
</dbReference>
<feature type="domain" description="Reverse transcriptase" evidence="1">
    <location>
        <begin position="151"/>
        <end position="424"/>
    </location>
</feature>
<dbReference type="Pfam" id="PF00078">
    <property type="entry name" value="RVT_1"/>
    <property type="match status" value="1"/>
</dbReference>
<comment type="caution">
    <text evidence="2">The sequence shown here is derived from an EMBL/GenBank/DDBJ whole genome shotgun (WGS) entry which is preliminary data.</text>
</comment>